<accession>A0A9X9T7J0</accession>
<dbReference type="AlphaFoldDB" id="A0A9X9T7J0"/>
<evidence type="ECO:0000313" key="4">
    <source>
        <dbReference type="Proteomes" id="UP001163096"/>
    </source>
</evidence>
<keyword evidence="2" id="KW-1133">Transmembrane helix</keyword>
<keyword evidence="2" id="KW-0472">Membrane</keyword>
<feature type="transmembrane region" description="Helical" evidence="2">
    <location>
        <begin position="150"/>
        <end position="177"/>
    </location>
</feature>
<organism evidence="3 4">
    <name type="scientific">Methanogenium organophilum</name>
    <dbReference type="NCBI Taxonomy" id="2199"/>
    <lineage>
        <taxon>Archaea</taxon>
        <taxon>Methanobacteriati</taxon>
        <taxon>Methanobacteriota</taxon>
        <taxon>Stenosarchaea group</taxon>
        <taxon>Methanomicrobia</taxon>
        <taxon>Methanomicrobiales</taxon>
        <taxon>Methanomicrobiaceae</taxon>
        <taxon>Methanogenium</taxon>
    </lineage>
</organism>
<sequence>MPPEERNKNPKSQKNGAGKQQNNSRFPLLFLGAVLLIYAVVAVFDADAAVRSLQAFGGLLRQIIPVLVLVFILMFLIDLFIRPQAIARHLGTESGVKGWLLAIAAGIIATGPIYVWFSMLADFREKGMRTALAGVFLYARSVKLPFIPVMIYYFGGLYTTVLTAYLILFSVIMGLLIEAVDGPEAPQGPPAAPEPNLLTEGV</sequence>
<feature type="transmembrane region" description="Helical" evidence="2">
    <location>
        <begin position="98"/>
        <end position="117"/>
    </location>
</feature>
<feature type="compositionally biased region" description="Polar residues" evidence="1">
    <location>
        <begin position="10"/>
        <end position="20"/>
    </location>
</feature>
<evidence type="ECO:0000256" key="2">
    <source>
        <dbReference type="SAM" id="Phobius"/>
    </source>
</evidence>
<feature type="transmembrane region" description="Helical" evidence="2">
    <location>
        <begin position="26"/>
        <end position="44"/>
    </location>
</feature>
<dbReference type="GeneID" id="76835111"/>
<reference evidence="3" key="1">
    <citation type="submission" date="2022-11" db="EMBL/GenBank/DDBJ databases">
        <title>Complete genome sequence of Methanogenium organophilum DSM 3596.</title>
        <authorList>
            <person name="Chen S.-C."/>
            <person name="Lai S.-J."/>
            <person name="You Y.-T."/>
        </authorList>
    </citation>
    <scope>NUCLEOTIDE SEQUENCE</scope>
    <source>
        <strain evidence="3">DSM 3596</strain>
    </source>
</reference>
<proteinExistence type="predicted"/>
<evidence type="ECO:0000256" key="1">
    <source>
        <dbReference type="SAM" id="MobiDB-lite"/>
    </source>
</evidence>
<gene>
    <name evidence="3" type="ORF">OU421_08375</name>
</gene>
<dbReference type="EMBL" id="CP113361">
    <property type="protein sequence ID" value="WAI00446.1"/>
    <property type="molecule type" value="Genomic_DNA"/>
</dbReference>
<keyword evidence="4" id="KW-1185">Reference proteome</keyword>
<keyword evidence="2" id="KW-0812">Transmembrane</keyword>
<evidence type="ECO:0000313" key="3">
    <source>
        <dbReference type="EMBL" id="WAI00446.1"/>
    </source>
</evidence>
<dbReference type="Proteomes" id="UP001163096">
    <property type="component" value="Chromosome"/>
</dbReference>
<feature type="transmembrane region" description="Helical" evidence="2">
    <location>
        <begin position="56"/>
        <end position="77"/>
    </location>
</feature>
<dbReference type="KEGG" id="mou:OU421_08375"/>
<feature type="region of interest" description="Disordered" evidence="1">
    <location>
        <begin position="1"/>
        <end position="20"/>
    </location>
</feature>
<protein>
    <recommendedName>
        <fullName evidence="5">Permease</fullName>
    </recommendedName>
</protein>
<dbReference type="RefSeq" id="WP_268185645.1">
    <property type="nucleotide sequence ID" value="NZ_CP113361.1"/>
</dbReference>
<evidence type="ECO:0008006" key="5">
    <source>
        <dbReference type="Google" id="ProtNLM"/>
    </source>
</evidence>
<name>A0A9X9T7J0_METOG</name>